<accession>A0A7Y6IF83</accession>
<keyword evidence="4 6" id="KW-0472">Membrane</keyword>
<organism evidence="8 9">
    <name type="scientific">Nonomuraea montanisoli</name>
    <dbReference type="NCBI Taxonomy" id="2741721"/>
    <lineage>
        <taxon>Bacteria</taxon>
        <taxon>Bacillati</taxon>
        <taxon>Actinomycetota</taxon>
        <taxon>Actinomycetes</taxon>
        <taxon>Streptosporangiales</taxon>
        <taxon>Streptosporangiaceae</taxon>
        <taxon>Nonomuraea</taxon>
    </lineage>
</organism>
<feature type="transmembrane region" description="Helical" evidence="6">
    <location>
        <begin position="93"/>
        <end position="120"/>
    </location>
</feature>
<dbReference type="PANTHER" id="PTHR43229">
    <property type="entry name" value="NODULATION PROTEIN J"/>
    <property type="match status" value="1"/>
</dbReference>
<evidence type="ECO:0000313" key="8">
    <source>
        <dbReference type="EMBL" id="NUW37200.1"/>
    </source>
</evidence>
<dbReference type="PIRSF" id="PIRSF006648">
    <property type="entry name" value="DrrB"/>
    <property type="match status" value="1"/>
</dbReference>
<gene>
    <name evidence="8" type="ORF">HTZ77_38220</name>
</gene>
<evidence type="ECO:0000256" key="4">
    <source>
        <dbReference type="ARBA" id="ARBA00023136"/>
    </source>
</evidence>
<dbReference type="GO" id="GO:0046677">
    <property type="term" value="P:response to antibiotic"/>
    <property type="evidence" value="ECO:0007669"/>
    <property type="project" value="UniProtKB-KW"/>
</dbReference>
<name>A0A7Y6IF83_9ACTN</name>
<dbReference type="InterPro" id="IPR051784">
    <property type="entry name" value="Nod_factor_ABC_transporter"/>
</dbReference>
<keyword evidence="2 6" id="KW-0812">Transmembrane</keyword>
<evidence type="ECO:0000256" key="6">
    <source>
        <dbReference type="SAM" id="Phobius"/>
    </source>
</evidence>
<dbReference type="EMBL" id="JABWGN010000019">
    <property type="protein sequence ID" value="NUW37200.1"/>
    <property type="molecule type" value="Genomic_DNA"/>
</dbReference>
<keyword evidence="3 6" id="KW-1133">Transmembrane helix</keyword>
<feature type="transmembrane region" description="Helical" evidence="6">
    <location>
        <begin position="51"/>
        <end position="72"/>
    </location>
</feature>
<evidence type="ECO:0000313" key="9">
    <source>
        <dbReference type="Proteomes" id="UP000586042"/>
    </source>
</evidence>
<dbReference type="GO" id="GO:0043190">
    <property type="term" value="C:ATP-binding cassette (ABC) transporter complex"/>
    <property type="evidence" value="ECO:0007669"/>
    <property type="project" value="InterPro"/>
</dbReference>
<feature type="transmembrane region" description="Helical" evidence="6">
    <location>
        <begin position="165"/>
        <end position="183"/>
    </location>
</feature>
<sequence>MLASYVRLEILRMIRNRRYVILGIGFPLVIYLLNANVFGKETTDGGVTLSAYVMVSMAAYGAISGTLVNTAGPWAQERASGWLPQLQVTPLPGWMIIVGKLVGALLLVLPSMLLVCLAGALTQGVSLSVGQWAALVGALWAGAVPFVALGLVIGSLLRPDAVQPVTMITMLGLVIVGGLWFPVTTMGETMRTIAEATPAYSYADMGWSVIAGHGVPLSDALTVAGWAAALGVLAVLAYRRATVRA</sequence>
<dbReference type="GO" id="GO:0140359">
    <property type="term" value="F:ABC-type transporter activity"/>
    <property type="evidence" value="ECO:0007669"/>
    <property type="project" value="InterPro"/>
</dbReference>
<evidence type="ECO:0000256" key="3">
    <source>
        <dbReference type="ARBA" id="ARBA00022989"/>
    </source>
</evidence>
<evidence type="ECO:0000256" key="5">
    <source>
        <dbReference type="ARBA" id="ARBA00023251"/>
    </source>
</evidence>
<dbReference type="Pfam" id="PF12698">
    <property type="entry name" value="ABC2_membrane_3"/>
    <property type="match status" value="1"/>
</dbReference>
<dbReference type="RefSeq" id="WP_175594648.1">
    <property type="nucleotide sequence ID" value="NZ_JABWGN010000019.1"/>
</dbReference>
<dbReference type="Proteomes" id="UP000586042">
    <property type="component" value="Unassembled WGS sequence"/>
</dbReference>
<feature type="domain" description="ABC-2 type transporter transmembrane" evidence="7">
    <location>
        <begin position="48"/>
        <end position="236"/>
    </location>
</feature>
<feature type="transmembrane region" description="Helical" evidence="6">
    <location>
        <begin position="20"/>
        <end position="39"/>
    </location>
</feature>
<dbReference type="InterPro" id="IPR000412">
    <property type="entry name" value="ABC_2_transport"/>
</dbReference>
<feature type="transmembrane region" description="Helical" evidence="6">
    <location>
        <begin position="132"/>
        <end position="153"/>
    </location>
</feature>
<feature type="transmembrane region" description="Helical" evidence="6">
    <location>
        <begin position="220"/>
        <end position="238"/>
    </location>
</feature>
<evidence type="ECO:0000256" key="2">
    <source>
        <dbReference type="ARBA" id="ARBA00022692"/>
    </source>
</evidence>
<dbReference type="AlphaFoldDB" id="A0A7Y6IF83"/>
<comment type="caution">
    <text evidence="8">The sequence shown here is derived from an EMBL/GenBank/DDBJ whole genome shotgun (WGS) entry which is preliminary data.</text>
</comment>
<keyword evidence="5" id="KW-0046">Antibiotic resistance</keyword>
<protein>
    <submittedName>
        <fullName evidence="8">ABC transporter permease</fullName>
    </submittedName>
</protein>
<evidence type="ECO:0000259" key="7">
    <source>
        <dbReference type="Pfam" id="PF12698"/>
    </source>
</evidence>
<dbReference type="PANTHER" id="PTHR43229:SF2">
    <property type="entry name" value="NODULATION PROTEIN J"/>
    <property type="match status" value="1"/>
</dbReference>
<keyword evidence="9" id="KW-1185">Reference proteome</keyword>
<dbReference type="InterPro" id="IPR013525">
    <property type="entry name" value="ABC2_TM"/>
</dbReference>
<proteinExistence type="predicted"/>
<reference evidence="8 9" key="1">
    <citation type="submission" date="2020-06" db="EMBL/GenBank/DDBJ databases">
        <title>Nonomuraea sp. SMC257, a novel actinomycete isolated from soil.</title>
        <authorList>
            <person name="Chanama M."/>
        </authorList>
    </citation>
    <scope>NUCLEOTIDE SEQUENCE [LARGE SCALE GENOMIC DNA]</scope>
    <source>
        <strain evidence="8 9">SMC257</strain>
    </source>
</reference>
<comment type="subcellular location">
    <subcellularLocation>
        <location evidence="1">Membrane</location>
        <topology evidence="1">Multi-pass membrane protein</topology>
    </subcellularLocation>
</comment>
<evidence type="ECO:0000256" key="1">
    <source>
        <dbReference type="ARBA" id="ARBA00004141"/>
    </source>
</evidence>